<dbReference type="KEGG" id="ifl:C1H71_09930"/>
<organism evidence="1 2">
    <name type="scientific">Iodobacter fluviatilis</name>
    <dbReference type="NCBI Taxonomy" id="537"/>
    <lineage>
        <taxon>Bacteria</taxon>
        <taxon>Pseudomonadati</taxon>
        <taxon>Pseudomonadota</taxon>
        <taxon>Betaproteobacteria</taxon>
        <taxon>Neisseriales</taxon>
        <taxon>Chitinibacteraceae</taxon>
        <taxon>Iodobacter</taxon>
    </lineage>
</organism>
<dbReference type="RefSeq" id="WP_130106401.1">
    <property type="nucleotide sequence ID" value="NZ_CP025781.1"/>
</dbReference>
<evidence type="ECO:0000313" key="2">
    <source>
        <dbReference type="Proteomes" id="UP000515917"/>
    </source>
</evidence>
<keyword evidence="2" id="KW-1185">Reference proteome</keyword>
<dbReference type="EMBL" id="CP025781">
    <property type="protein sequence ID" value="QBC43835.1"/>
    <property type="molecule type" value="Genomic_DNA"/>
</dbReference>
<dbReference type="Proteomes" id="UP000515917">
    <property type="component" value="Chromosome"/>
</dbReference>
<name>A0A7G3GAS1_9NEIS</name>
<gene>
    <name evidence="1" type="ORF">C1H71_09930</name>
</gene>
<reference evidence="1 2" key="1">
    <citation type="submission" date="2018-01" db="EMBL/GenBank/DDBJ databases">
        <title>Genome sequence of Iodobacter sp. strain PCH194 isolated from Indian Trans-Himalaya.</title>
        <authorList>
            <person name="Kumar V."/>
            <person name="Thakur V."/>
            <person name="Kumar S."/>
            <person name="Singh D."/>
        </authorList>
    </citation>
    <scope>NUCLEOTIDE SEQUENCE [LARGE SCALE GENOMIC DNA]</scope>
    <source>
        <strain evidence="1 2">PCH194</strain>
    </source>
</reference>
<evidence type="ECO:0000313" key="1">
    <source>
        <dbReference type="EMBL" id="QBC43835.1"/>
    </source>
</evidence>
<accession>A0A7G3GAS1</accession>
<dbReference type="AlphaFoldDB" id="A0A7G3GAS1"/>
<sequence>MSIDTRTYSRYADQVAKKALNALLDAASAPEAYRGAMVVLGRQLGDVLEREVSEESTCLVASTAEDADFLAHGVLETLQIKHKNTLTAVFWNNHYSIPGGSVAPIVHKFLQPGYEKADSLIIVKSVISGSCVVRTNILALIEKLINIKHIYIVSPVMHSKSEQNLQEEFPEHISSLFKFIYFAKDSTKDADGEVKPGIGGQIYHLLGLSEQPAKSSFVPEVVKRLAGIM</sequence>
<proteinExistence type="predicted"/>
<protein>
    <submittedName>
        <fullName evidence="1">Uncharacterized protein</fullName>
    </submittedName>
</protein>